<evidence type="ECO:0000313" key="4">
    <source>
        <dbReference type="Proteomes" id="UP000233837"/>
    </source>
</evidence>
<sequence length="239" mass="26404">MPASAPGCRKTRRRFCLPSCFSSSAVYDPDDSPALPPEKPPGRSPETFLLSRVCRQNKTVPLLMEIAAVGEGQVKKGRDIKREVPPSVISPAANHQRGMPEKLRKVEKKCKFTGAKPLTHKPSSTCSNKRSNNQLSCINNNQAKAALHKVNRHGPIQTRTRTRTNHSVSPDPTLPIHSTRASSSLDILIGLQTLAMMLVMILIGGKIFAIFITTTCFYLFSCFDCSRSPPPREIITRKK</sequence>
<keyword evidence="2" id="KW-0812">Transmembrane</keyword>
<dbReference type="EMBL" id="KZ502729">
    <property type="protein sequence ID" value="PKU73728.1"/>
    <property type="molecule type" value="Genomic_DNA"/>
</dbReference>
<name>A0A2I0WDI5_9ASPA</name>
<dbReference type="AlphaFoldDB" id="A0A2I0WDI5"/>
<evidence type="ECO:0000313" key="3">
    <source>
        <dbReference type="EMBL" id="PKU73728.1"/>
    </source>
</evidence>
<keyword evidence="2" id="KW-0472">Membrane</keyword>
<organism evidence="3 4">
    <name type="scientific">Dendrobium catenatum</name>
    <dbReference type="NCBI Taxonomy" id="906689"/>
    <lineage>
        <taxon>Eukaryota</taxon>
        <taxon>Viridiplantae</taxon>
        <taxon>Streptophyta</taxon>
        <taxon>Embryophyta</taxon>
        <taxon>Tracheophyta</taxon>
        <taxon>Spermatophyta</taxon>
        <taxon>Magnoliopsida</taxon>
        <taxon>Liliopsida</taxon>
        <taxon>Asparagales</taxon>
        <taxon>Orchidaceae</taxon>
        <taxon>Epidendroideae</taxon>
        <taxon>Malaxideae</taxon>
        <taxon>Dendrobiinae</taxon>
        <taxon>Dendrobium</taxon>
    </lineage>
</organism>
<feature type="region of interest" description="Disordered" evidence="1">
    <location>
        <begin position="22"/>
        <end position="46"/>
    </location>
</feature>
<reference evidence="3 4" key="1">
    <citation type="journal article" date="2016" name="Sci. Rep.">
        <title>The Dendrobium catenatum Lindl. genome sequence provides insights into polysaccharide synthase, floral development and adaptive evolution.</title>
        <authorList>
            <person name="Zhang G.Q."/>
            <person name="Xu Q."/>
            <person name="Bian C."/>
            <person name="Tsai W.C."/>
            <person name="Yeh C.M."/>
            <person name="Liu K.W."/>
            <person name="Yoshida K."/>
            <person name="Zhang L.S."/>
            <person name="Chang S.B."/>
            <person name="Chen F."/>
            <person name="Shi Y."/>
            <person name="Su Y.Y."/>
            <person name="Zhang Y.Q."/>
            <person name="Chen L.J."/>
            <person name="Yin Y."/>
            <person name="Lin M."/>
            <person name="Huang H."/>
            <person name="Deng H."/>
            <person name="Wang Z.W."/>
            <person name="Zhu S.L."/>
            <person name="Zhao X."/>
            <person name="Deng C."/>
            <person name="Niu S.C."/>
            <person name="Huang J."/>
            <person name="Wang M."/>
            <person name="Liu G.H."/>
            <person name="Yang H.J."/>
            <person name="Xiao X.J."/>
            <person name="Hsiao Y.Y."/>
            <person name="Wu W.L."/>
            <person name="Chen Y.Y."/>
            <person name="Mitsuda N."/>
            <person name="Ohme-Takagi M."/>
            <person name="Luo Y.B."/>
            <person name="Van de Peer Y."/>
            <person name="Liu Z.J."/>
        </authorList>
    </citation>
    <scope>NUCLEOTIDE SEQUENCE [LARGE SCALE GENOMIC DNA]</scope>
    <source>
        <tissue evidence="3">The whole plant</tissue>
    </source>
</reference>
<feature type="compositionally biased region" description="Pro residues" evidence="1">
    <location>
        <begin position="34"/>
        <end position="43"/>
    </location>
</feature>
<keyword evidence="2" id="KW-1133">Transmembrane helix</keyword>
<protein>
    <submittedName>
        <fullName evidence="3">Uncharacterized protein</fullName>
    </submittedName>
</protein>
<gene>
    <name evidence="3" type="ORF">MA16_Dca013309</name>
</gene>
<feature type="transmembrane region" description="Helical" evidence="2">
    <location>
        <begin position="194"/>
        <end position="220"/>
    </location>
</feature>
<evidence type="ECO:0000256" key="1">
    <source>
        <dbReference type="SAM" id="MobiDB-lite"/>
    </source>
</evidence>
<proteinExistence type="predicted"/>
<dbReference type="Proteomes" id="UP000233837">
    <property type="component" value="Unassembled WGS sequence"/>
</dbReference>
<evidence type="ECO:0000256" key="2">
    <source>
        <dbReference type="SAM" id="Phobius"/>
    </source>
</evidence>
<reference evidence="3 4" key="2">
    <citation type="journal article" date="2017" name="Nature">
        <title>The Apostasia genome and the evolution of orchids.</title>
        <authorList>
            <person name="Zhang G.Q."/>
            <person name="Liu K.W."/>
            <person name="Li Z."/>
            <person name="Lohaus R."/>
            <person name="Hsiao Y.Y."/>
            <person name="Niu S.C."/>
            <person name="Wang J.Y."/>
            <person name="Lin Y.C."/>
            <person name="Xu Q."/>
            <person name="Chen L.J."/>
            <person name="Yoshida K."/>
            <person name="Fujiwara S."/>
            <person name="Wang Z.W."/>
            <person name="Zhang Y.Q."/>
            <person name="Mitsuda N."/>
            <person name="Wang M."/>
            <person name="Liu G.H."/>
            <person name="Pecoraro L."/>
            <person name="Huang H.X."/>
            <person name="Xiao X.J."/>
            <person name="Lin M."/>
            <person name="Wu X.Y."/>
            <person name="Wu W.L."/>
            <person name="Chen Y.Y."/>
            <person name="Chang S.B."/>
            <person name="Sakamoto S."/>
            <person name="Ohme-Takagi M."/>
            <person name="Yagi M."/>
            <person name="Zeng S.J."/>
            <person name="Shen C.Y."/>
            <person name="Yeh C.M."/>
            <person name="Luo Y.B."/>
            <person name="Tsai W.C."/>
            <person name="Van de Peer Y."/>
            <person name="Liu Z.J."/>
        </authorList>
    </citation>
    <scope>NUCLEOTIDE SEQUENCE [LARGE SCALE GENOMIC DNA]</scope>
    <source>
        <tissue evidence="3">The whole plant</tissue>
    </source>
</reference>
<keyword evidence="4" id="KW-1185">Reference proteome</keyword>
<accession>A0A2I0WDI5</accession>